<keyword evidence="3" id="KW-1185">Reference proteome</keyword>
<reference evidence="2 3" key="1">
    <citation type="submission" date="2019-01" db="EMBL/GenBank/DDBJ databases">
        <title>Sequencing the genomes of 1000 actinobacteria strains.</title>
        <authorList>
            <person name="Klenk H.-P."/>
        </authorList>
    </citation>
    <scope>NUCLEOTIDE SEQUENCE [LARGE SCALE GENOMIC DNA]</scope>
    <source>
        <strain evidence="2 3">DSM 43925</strain>
    </source>
</reference>
<organism evidence="2 3">
    <name type="scientific">Nonomuraea polychroma</name>
    <dbReference type="NCBI Taxonomy" id="46176"/>
    <lineage>
        <taxon>Bacteria</taxon>
        <taxon>Bacillati</taxon>
        <taxon>Actinomycetota</taxon>
        <taxon>Actinomycetes</taxon>
        <taxon>Streptosporangiales</taxon>
        <taxon>Streptosporangiaceae</taxon>
        <taxon>Nonomuraea</taxon>
    </lineage>
</organism>
<name>A0A438M8F5_9ACTN</name>
<comment type="caution">
    <text evidence="2">The sequence shown here is derived from an EMBL/GenBank/DDBJ whole genome shotgun (WGS) entry which is preliminary data.</text>
</comment>
<evidence type="ECO:0000313" key="2">
    <source>
        <dbReference type="EMBL" id="RVX42003.1"/>
    </source>
</evidence>
<dbReference type="InterPro" id="IPR029069">
    <property type="entry name" value="HotDog_dom_sf"/>
</dbReference>
<dbReference type="Pfam" id="PF13452">
    <property type="entry name" value="FAS1_DH_region"/>
    <property type="match status" value="1"/>
</dbReference>
<gene>
    <name evidence="2" type="ORF">EDD27_4619</name>
</gene>
<protein>
    <submittedName>
        <fullName evidence="2">MaoC dehydratase-like protein</fullName>
    </submittedName>
</protein>
<sequence>MSIDRLRESIGWTHREREDIVERRHLRAFLHAIGEPEEGAVPLTFTACFLDEPPPLPAAQDYGKGWLNGGDRFEYHAPLRLGDVVRSRLRLDDVVEKGGRTGTMAILTFVTEFRRPDGELVVRHVGTRIRR</sequence>
<dbReference type="EMBL" id="SAUN01000001">
    <property type="protein sequence ID" value="RVX42003.1"/>
    <property type="molecule type" value="Genomic_DNA"/>
</dbReference>
<dbReference type="InterPro" id="IPR039569">
    <property type="entry name" value="FAS1-like_DH_region"/>
</dbReference>
<dbReference type="Gene3D" id="3.10.129.10">
    <property type="entry name" value="Hotdog Thioesterase"/>
    <property type="match status" value="1"/>
</dbReference>
<proteinExistence type="predicted"/>
<feature type="domain" description="FAS1-like dehydratase" evidence="1">
    <location>
        <begin position="10"/>
        <end position="122"/>
    </location>
</feature>
<accession>A0A438M8F5</accession>
<dbReference type="SUPFAM" id="SSF54637">
    <property type="entry name" value="Thioesterase/thiol ester dehydrase-isomerase"/>
    <property type="match status" value="1"/>
</dbReference>
<dbReference type="Proteomes" id="UP000284824">
    <property type="component" value="Unassembled WGS sequence"/>
</dbReference>
<evidence type="ECO:0000259" key="1">
    <source>
        <dbReference type="Pfam" id="PF13452"/>
    </source>
</evidence>
<dbReference type="RefSeq" id="WP_164903755.1">
    <property type="nucleotide sequence ID" value="NZ_SAUN01000001.1"/>
</dbReference>
<evidence type="ECO:0000313" key="3">
    <source>
        <dbReference type="Proteomes" id="UP000284824"/>
    </source>
</evidence>
<dbReference type="AlphaFoldDB" id="A0A438M8F5"/>